<name>A0A926EEV7_9FIRM</name>
<comment type="subcellular location">
    <subcellularLocation>
        <location evidence="1">Cell membrane</location>
        <topology evidence="1">Multi-pass membrane protein</topology>
    </subcellularLocation>
</comment>
<dbReference type="PROSITE" id="PS50035">
    <property type="entry name" value="PLD"/>
    <property type="match status" value="2"/>
</dbReference>
<dbReference type="InterPro" id="IPR022924">
    <property type="entry name" value="Cardiolipin_synthase"/>
</dbReference>
<evidence type="ECO:0000256" key="11">
    <source>
        <dbReference type="ARBA" id="ARBA00023264"/>
    </source>
</evidence>
<comment type="caution">
    <text evidence="15">The sequence shown here is derived from an EMBL/GenBank/DDBJ whole genome shotgun (WGS) entry which is preliminary data.</text>
</comment>
<proteinExistence type="predicted"/>
<dbReference type="SMART" id="SM00155">
    <property type="entry name" value="PLDc"/>
    <property type="match status" value="2"/>
</dbReference>
<keyword evidence="3" id="KW-0444">Lipid biosynthesis</keyword>
<evidence type="ECO:0000313" key="15">
    <source>
        <dbReference type="EMBL" id="MBC8579791.1"/>
    </source>
</evidence>
<gene>
    <name evidence="15" type="primary">cls</name>
    <name evidence="15" type="ORF">H8718_09640</name>
</gene>
<dbReference type="GO" id="GO:0005886">
    <property type="term" value="C:plasma membrane"/>
    <property type="evidence" value="ECO:0007669"/>
    <property type="project" value="UniProtKB-SubCell"/>
</dbReference>
<dbReference type="PANTHER" id="PTHR21248">
    <property type="entry name" value="CARDIOLIPIN SYNTHASE"/>
    <property type="match status" value="1"/>
</dbReference>
<dbReference type="Pfam" id="PF13396">
    <property type="entry name" value="PLDc_N"/>
    <property type="match status" value="1"/>
</dbReference>
<feature type="domain" description="PLD phosphodiesterase" evidence="14">
    <location>
        <begin position="424"/>
        <end position="451"/>
    </location>
</feature>
<dbReference type="CDD" id="cd09160">
    <property type="entry name" value="PLDc_SMU_988_like_2"/>
    <property type="match status" value="1"/>
</dbReference>
<dbReference type="GO" id="GO:0008808">
    <property type="term" value="F:cardiolipin synthase activity"/>
    <property type="evidence" value="ECO:0007669"/>
    <property type="project" value="UniProtKB-UniRule"/>
</dbReference>
<dbReference type="AlphaFoldDB" id="A0A926EEV7"/>
<evidence type="ECO:0000256" key="9">
    <source>
        <dbReference type="ARBA" id="ARBA00023136"/>
    </source>
</evidence>
<evidence type="ECO:0000259" key="14">
    <source>
        <dbReference type="PROSITE" id="PS50035"/>
    </source>
</evidence>
<keyword evidence="6" id="KW-0677">Repeat</keyword>
<dbReference type="RefSeq" id="WP_177672260.1">
    <property type="nucleotide sequence ID" value="NZ_JACRSY010000013.1"/>
</dbReference>
<reference evidence="15" key="1">
    <citation type="submission" date="2020-08" db="EMBL/GenBank/DDBJ databases">
        <title>Genome public.</title>
        <authorList>
            <person name="Liu C."/>
            <person name="Sun Q."/>
        </authorList>
    </citation>
    <scope>NUCLEOTIDE SEQUENCE</scope>
    <source>
        <strain evidence="15">NSJ-12</strain>
    </source>
</reference>
<keyword evidence="7 13" id="KW-1133">Transmembrane helix</keyword>
<evidence type="ECO:0000256" key="13">
    <source>
        <dbReference type="SAM" id="Phobius"/>
    </source>
</evidence>
<organism evidence="15 16">
    <name type="scientific">Zhenhengia yiwuensis</name>
    <dbReference type="NCBI Taxonomy" id="2763666"/>
    <lineage>
        <taxon>Bacteria</taxon>
        <taxon>Bacillati</taxon>
        <taxon>Bacillota</taxon>
        <taxon>Clostridia</taxon>
        <taxon>Lachnospirales</taxon>
        <taxon>Lachnospiraceae</taxon>
        <taxon>Zhenhengia</taxon>
    </lineage>
</organism>
<protein>
    <recommendedName>
        <fullName evidence="12">Cardiolipin synthase</fullName>
        <ecNumber evidence="12">2.7.8.-</ecNumber>
    </recommendedName>
</protein>
<evidence type="ECO:0000256" key="1">
    <source>
        <dbReference type="ARBA" id="ARBA00004651"/>
    </source>
</evidence>
<evidence type="ECO:0000256" key="3">
    <source>
        <dbReference type="ARBA" id="ARBA00022516"/>
    </source>
</evidence>
<keyword evidence="16" id="KW-1185">Reference proteome</keyword>
<keyword evidence="8" id="KW-0443">Lipid metabolism</keyword>
<dbReference type="EC" id="2.7.8.-" evidence="12"/>
<evidence type="ECO:0000256" key="7">
    <source>
        <dbReference type="ARBA" id="ARBA00022989"/>
    </source>
</evidence>
<evidence type="ECO:0000256" key="6">
    <source>
        <dbReference type="ARBA" id="ARBA00022737"/>
    </source>
</evidence>
<dbReference type="InterPro" id="IPR027379">
    <property type="entry name" value="CLS_N"/>
</dbReference>
<keyword evidence="9 13" id="KW-0472">Membrane</keyword>
<dbReference type="GO" id="GO:0032049">
    <property type="term" value="P:cardiolipin biosynthetic process"/>
    <property type="evidence" value="ECO:0007669"/>
    <property type="project" value="UniProtKB-UniRule"/>
</dbReference>
<dbReference type="Proteomes" id="UP000655830">
    <property type="component" value="Unassembled WGS sequence"/>
</dbReference>
<feature type="transmembrane region" description="Helical" evidence="13">
    <location>
        <begin position="12"/>
        <end position="31"/>
    </location>
</feature>
<evidence type="ECO:0000313" key="16">
    <source>
        <dbReference type="Proteomes" id="UP000655830"/>
    </source>
</evidence>
<keyword evidence="4" id="KW-0808">Transferase</keyword>
<dbReference type="SUPFAM" id="SSF56024">
    <property type="entry name" value="Phospholipase D/nuclease"/>
    <property type="match status" value="2"/>
</dbReference>
<dbReference type="Pfam" id="PF13091">
    <property type="entry name" value="PLDc_2"/>
    <property type="match status" value="2"/>
</dbReference>
<sequence length="511" mass="58799">MRKILKLIFQRVVIVGAFLAIQVAILVSMILKFNNYFVYFYGISILLSAIAVLSIISNKSNPGYKIAWIIPILLFPIFGGLFYIMFGVNQLSKREKKKMAIIGEKMVQALNQEEPILESIQEESETAANQSRYISHYAYCPPYTNTATEYLPLGEIAFERLKEELRKAEHYIFLEYFIIEEGIMWNSILEILQEKAAQGVDVRVIYDDVGCIMTLPYKYNKKLESMGIKCCVFNPFIPILSSRLNNRDHRKILVIDGHTGFTGGINLADEYINAYEKHGHWKDTAIMLKGDAVWSLTVMFLTLWSYNTNTDEDYSRYKPHVHQKERHQGQGYVQPFTDSPLDGEAVGETVYLNLINKAKKYVYINTPYLIIDNEMVTALCNAAKSGVDVRIVTPHIADKWYVHAVTRAYYEALLESGVKIYEYIPGFIHAKTFVVDDLYSVVGTINLDYRSLYLHFECGVWLYKNESVQSVKEDFLSTLEICKAISLQECQEVSWYRKLGRSILRVFAPLM</sequence>
<feature type="domain" description="PLD phosphodiesterase" evidence="14">
    <location>
        <begin position="244"/>
        <end position="271"/>
    </location>
</feature>
<feature type="transmembrane region" description="Helical" evidence="13">
    <location>
        <begin position="68"/>
        <end position="88"/>
    </location>
</feature>
<keyword evidence="10" id="KW-0594">Phospholipid biosynthesis</keyword>
<evidence type="ECO:0000256" key="5">
    <source>
        <dbReference type="ARBA" id="ARBA00022692"/>
    </source>
</evidence>
<evidence type="ECO:0000256" key="2">
    <source>
        <dbReference type="ARBA" id="ARBA00022475"/>
    </source>
</evidence>
<accession>A0A926EEV7</accession>
<dbReference type="InterPro" id="IPR025202">
    <property type="entry name" value="PLD-like_dom"/>
</dbReference>
<evidence type="ECO:0000256" key="10">
    <source>
        <dbReference type="ARBA" id="ARBA00023209"/>
    </source>
</evidence>
<dbReference type="Gene3D" id="3.30.870.10">
    <property type="entry name" value="Endonuclease Chain A"/>
    <property type="match status" value="2"/>
</dbReference>
<keyword evidence="11" id="KW-1208">Phospholipid metabolism</keyword>
<dbReference type="InterPro" id="IPR001736">
    <property type="entry name" value="PLipase_D/transphosphatidylase"/>
</dbReference>
<dbReference type="PANTHER" id="PTHR21248:SF22">
    <property type="entry name" value="PHOSPHOLIPASE D"/>
    <property type="match status" value="1"/>
</dbReference>
<keyword evidence="5 13" id="KW-0812">Transmembrane</keyword>
<evidence type="ECO:0000256" key="12">
    <source>
        <dbReference type="NCBIfam" id="TIGR04265"/>
    </source>
</evidence>
<evidence type="ECO:0000256" key="4">
    <source>
        <dbReference type="ARBA" id="ARBA00022679"/>
    </source>
</evidence>
<feature type="transmembrane region" description="Helical" evidence="13">
    <location>
        <begin position="37"/>
        <end position="56"/>
    </location>
</feature>
<dbReference type="CDD" id="cd09154">
    <property type="entry name" value="PLDc_SMU_988_like_1"/>
    <property type="match status" value="1"/>
</dbReference>
<dbReference type="NCBIfam" id="TIGR04265">
    <property type="entry name" value="bac_cardiolipin"/>
    <property type="match status" value="1"/>
</dbReference>
<keyword evidence="2" id="KW-1003">Cell membrane</keyword>
<dbReference type="EMBL" id="JACRSY010000013">
    <property type="protein sequence ID" value="MBC8579791.1"/>
    <property type="molecule type" value="Genomic_DNA"/>
</dbReference>
<evidence type="ECO:0000256" key="8">
    <source>
        <dbReference type="ARBA" id="ARBA00023098"/>
    </source>
</evidence>